<feature type="compositionally biased region" description="Polar residues" evidence="1">
    <location>
        <begin position="707"/>
        <end position="716"/>
    </location>
</feature>
<feature type="compositionally biased region" description="Polar residues" evidence="1">
    <location>
        <begin position="727"/>
        <end position="751"/>
    </location>
</feature>
<name>A0A3E2HEQ4_SCYLI</name>
<dbReference type="Proteomes" id="UP000258309">
    <property type="component" value="Unassembled WGS sequence"/>
</dbReference>
<feature type="compositionally biased region" description="Basic and acidic residues" evidence="1">
    <location>
        <begin position="1043"/>
        <end position="1053"/>
    </location>
</feature>
<feature type="compositionally biased region" description="Polar residues" evidence="1">
    <location>
        <begin position="1054"/>
        <end position="1072"/>
    </location>
</feature>
<feature type="compositionally biased region" description="Pro residues" evidence="1">
    <location>
        <begin position="22"/>
        <end position="32"/>
    </location>
</feature>
<feature type="compositionally biased region" description="Low complexity" evidence="1">
    <location>
        <begin position="47"/>
        <end position="63"/>
    </location>
</feature>
<dbReference type="STRING" id="5539.A0A3E2HEQ4"/>
<dbReference type="EMBL" id="NCSJ02000067">
    <property type="protein sequence ID" value="RFU31835.1"/>
    <property type="molecule type" value="Genomic_DNA"/>
</dbReference>
<feature type="compositionally biased region" description="Low complexity" evidence="1">
    <location>
        <begin position="1158"/>
        <end position="1185"/>
    </location>
</feature>
<feature type="compositionally biased region" description="Basic and acidic residues" evidence="1">
    <location>
        <begin position="534"/>
        <end position="547"/>
    </location>
</feature>
<feature type="compositionally biased region" description="Low complexity" evidence="1">
    <location>
        <begin position="875"/>
        <end position="895"/>
    </location>
</feature>
<evidence type="ECO:0000313" key="2">
    <source>
        <dbReference type="EMBL" id="RFU31835.1"/>
    </source>
</evidence>
<feature type="compositionally biased region" description="Basic and acidic residues" evidence="1">
    <location>
        <begin position="204"/>
        <end position="214"/>
    </location>
</feature>
<feature type="compositionally biased region" description="Polar residues" evidence="1">
    <location>
        <begin position="1353"/>
        <end position="1367"/>
    </location>
</feature>
<feature type="region of interest" description="Disordered" evidence="1">
    <location>
        <begin position="678"/>
        <end position="766"/>
    </location>
</feature>
<accession>A0A3E2HEQ4</accession>
<protein>
    <submittedName>
        <fullName evidence="2">Uncharacterized protein</fullName>
    </submittedName>
</protein>
<feature type="compositionally biased region" description="Basic and acidic residues" evidence="1">
    <location>
        <begin position="409"/>
        <end position="420"/>
    </location>
</feature>
<feature type="region of interest" description="Disordered" evidence="1">
    <location>
        <begin position="383"/>
        <end position="429"/>
    </location>
</feature>
<feature type="region of interest" description="Disordered" evidence="1">
    <location>
        <begin position="1027"/>
        <end position="1093"/>
    </location>
</feature>
<feature type="non-terminal residue" evidence="2">
    <location>
        <position position="1543"/>
    </location>
</feature>
<feature type="region of interest" description="Disordered" evidence="1">
    <location>
        <begin position="1"/>
        <end position="64"/>
    </location>
</feature>
<feature type="region of interest" description="Disordered" evidence="1">
    <location>
        <begin position="512"/>
        <end position="548"/>
    </location>
</feature>
<feature type="region of interest" description="Disordered" evidence="1">
    <location>
        <begin position="1300"/>
        <end position="1384"/>
    </location>
</feature>
<feature type="compositionally biased region" description="Low complexity" evidence="1">
    <location>
        <begin position="696"/>
        <end position="706"/>
    </location>
</feature>
<organism evidence="2 3">
    <name type="scientific">Scytalidium lignicola</name>
    <name type="common">Hyphomycete</name>
    <dbReference type="NCBI Taxonomy" id="5539"/>
    <lineage>
        <taxon>Eukaryota</taxon>
        <taxon>Fungi</taxon>
        <taxon>Dikarya</taxon>
        <taxon>Ascomycota</taxon>
        <taxon>Pezizomycotina</taxon>
        <taxon>Leotiomycetes</taxon>
        <taxon>Leotiomycetes incertae sedis</taxon>
        <taxon>Scytalidium</taxon>
    </lineage>
</organism>
<reference evidence="2 3" key="1">
    <citation type="submission" date="2018-05" db="EMBL/GenBank/DDBJ databases">
        <title>Draft genome sequence of Scytalidium lignicola DSM 105466, a ubiquitous saprotrophic fungus.</title>
        <authorList>
            <person name="Buettner E."/>
            <person name="Gebauer A.M."/>
            <person name="Hofrichter M."/>
            <person name="Liers C."/>
            <person name="Kellner H."/>
        </authorList>
    </citation>
    <scope>NUCLEOTIDE SEQUENCE [LARGE SCALE GENOMIC DNA]</scope>
    <source>
        <strain evidence="2 3">DSM 105466</strain>
    </source>
</reference>
<feature type="compositionally biased region" description="Low complexity" evidence="1">
    <location>
        <begin position="1113"/>
        <end position="1123"/>
    </location>
</feature>
<feature type="region of interest" description="Disordered" evidence="1">
    <location>
        <begin position="176"/>
        <end position="288"/>
    </location>
</feature>
<feature type="region of interest" description="Disordered" evidence="1">
    <location>
        <begin position="1113"/>
        <end position="1188"/>
    </location>
</feature>
<evidence type="ECO:0000313" key="3">
    <source>
        <dbReference type="Proteomes" id="UP000258309"/>
    </source>
</evidence>
<sequence>MGNIQSHTSTANSATTITIDTPPQPPPDPPPKFDSNKPPNKLSKPRTNNSSSNNLLNLSTVSVPNRNAISQQTLEERPTIRRRYSVASMDTVQLEIEKSEKERSRRERSRTRKALGLFRRRSVQAPPLEILATGANNHAEVLEVEGLEMKYSRHNSMPNRELSKRFLRRNTMAAPMTPAVESSRHHSRQNSVANSITEEPAIDPTHRPSRRDSVTEEMAGDPTRRYSRHNSFIQDLSTARRFSRQNSISEPDHTGPHLGQSSVTEPDPRKRYSRQSSFSHEGAGEQNYASAVAPAVPELAQPHPVRASAPFVPYLPIQGRLSNFFSSSSQKPPQMQPAPPERRMSVIAHQGEPLQCLPDRGPGEDEPVPVPIRRRSLLQPGIATRAGNSNMPMPEPTTPRASLLPSSEPARETDIDRTKANDSQGKSMSSTLGTLVSLALAKGKFSEKVKDKNKARENERFRVLDLDLRDEGTATPDLEYRHIGGYKFGTLRITNGTASPASLSEDEYFPAAGTAEKREKRGKNLRSQTMTLETGKKPWGDSKRPESPLRQVVSEAVDEAPPPKMDLKIITTLAAPQTNNENNEILELKGRASPNRAQDLAQDYMQDLPISPFSFDTSPRRSPMLKVQATSKHTAAEDHLFDLEEIDPVSQSYENGYQAGIAAALAWQAQAAKNGTLGQQPELINKPLSKADSGYSSNTSLRSSKSNAQTPSSKESPPSPLRESITRDSAITASSMYSRDTKTSSIYSRDTITSDHTIRPKRSFPSRPVVEGELRLETLQELTRIPPPVPLKGLDDSTFSLKEFEQAHAQLLPMVPSKRSTVHLAQLVKSPTTIAPDKEQGIQGAGKSGKEGRKTAYRQSLPVTKTMEIFPGKMSTGSEISTNSSGNSNGNNTSSKWRPWRKEHSDSQAEIKTVHMIQAFPASAVEKIDIPPIPCHVSRSQMSGMVGFPGTSSPNEVNIRKRASKERLGNSFSVESLEERHNSIMKLQSELPTIQAGRTTPVHVAELINEKGRQTPPLSRHSIVPMASGSVMGKHMVAPTLDSSRRKSMRDLRGNNQSTTAPSPLPDTSRSRTNTHRRASSQPKNPYDLFLSEPTEPAYRALAKEERAKTMTSKLELAAAARSAESRRKSQEGHVQSHAPVGLARKSNEARWQGQEVQSQPISIPPSHKSSDSSSSLSTSQSVPSAESPLKLMHRLAPRMKRAPPQVHKTRNTYIGLGMEAQAEAEAGYQDAGARTASMTSLGRVRSPPPVSLNQQRKFSPGQIRRELAPTPSLPPTPMLEMQPQMERMVSLKAVGGFRTRSPLAAPVPPRQQSTQPVSTRDTWAGSKNNSRQRRQSSAEIMSHQLKSRKSTEYISSVRQPQQQTQAEFEHAHQSQEGKSSHFMESRNRLKSYRSFDTSQTHGQGRYSHYGYASQSQSYIDPYYQSAYMGDEYDHTYGSASRQQQSAFQHDDPTYYEAVDDSEFVEPSAGQFGGIPSPRSTSTSDMFIHPLEVGLGDGSLTMRDTGFQSVGIGRRGGDGAGRFGDGVEFEERRGWGPGVAVRG</sequence>
<feature type="compositionally biased region" description="Basic and acidic residues" evidence="1">
    <location>
        <begin position="1368"/>
        <end position="1384"/>
    </location>
</feature>
<feature type="compositionally biased region" description="Low complexity" evidence="1">
    <location>
        <begin position="8"/>
        <end position="21"/>
    </location>
</feature>
<proteinExistence type="predicted"/>
<comment type="caution">
    <text evidence="2">The sequence shown here is derived from an EMBL/GenBank/DDBJ whole genome shotgun (WGS) entry which is preliminary data.</text>
</comment>
<dbReference type="OMA" id="RHHISAN"/>
<feature type="non-terminal residue" evidence="2">
    <location>
        <position position="1"/>
    </location>
</feature>
<feature type="region of interest" description="Disordered" evidence="1">
    <location>
        <begin position="836"/>
        <end position="906"/>
    </location>
</feature>
<evidence type="ECO:0000256" key="1">
    <source>
        <dbReference type="SAM" id="MobiDB-lite"/>
    </source>
</evidence>
<feature type="compositionally biased region" description="Polar residues" evidence="1">
    <location>
        <begin position="1311"/>
        <end position="1328"/>
    </location>
</feature>
<gene>
    <name evidence="2" type="ORF">B7463_g4499</name>
</gene>
<dbReference type="OrthoDB" id="5341904at2759"/>
<keyword evidence="3" id="KW-1185">Reference proteome</keyword>